<dbReference type="SUPFAM" id="SSF46689">
    <property type="entry name" value="Homeodomain-like"/>
    <property type="match status" value="1"/>
</dbReference>
<dbReference type="Proteomes" id="UP001500879">
    <property type="component" value="Unassembled WGS sequence"/>
</dbReference>
<dbReference type="InterPro" id="IPR036271">
    <property type="entry name" value="Tet_transcr_reg_TetR-rel_C_sf"/>
</dbReference>
<evidence type="ECO:0000256" key="5">
    <source>
        <dbReference type="PROSITE-ProRule" id="PRU00335"/>
    </source>
</evidence>
<name>A0ABP3IR19_9ACTN</name>
<dbReference type="PROSITE" id="PS50977">
    <property type="entry name" value="HTH_TETR_2"/>
    <property type="match status" value="1"/>
</dbReference>
<dbReference type="PANTHER" id="PTHR30055:SF228">
    <property type="entry name" value="TRANSCRIPTIONAL REGULATOR-RELATED"/>
    <property type="match status" value="1"/>
</dbReference>
<organism evidence="7 8">
    <name type="scientific">Streptomyces luteireticuli</name>
    <dbReference type="NCBI Taxonomy" id="173858"/>
    <lineage>
        <taxon>Bacteria</taxon>
        <taxon>Bacillati</taxon>
        <taxon>Actinomycetota</taxon>
        <taxon>Actinomycetes</taxon>
        <taxon>Kitasatosporales</taxon>
        <taxon>Streptomycetaceae</taxon>
        <taxon>Streptomyces</taxon>
    </lineage>
</organism>
<dbReference type="Gene3D" id="1.10.357.10">
    <property type="entry name" value="Tetracycline Repressor, domain 2"/>
    <property type="match status" value="1"/>
</dbReference>
<dbReference type="InterPro" id="IPR001647">
    <property type="entry name" value="HTH_TetR"/>
</dbReference>
<dbReference type="Pfam" id="PF13977">
    <property type="entry name" value="TetR_C_6"/>
    <property type="match status" value="1"/>
</dbReference>
<keyword evidence="8" id="KW-1185">Reference proteome</keyword>
<keyword evidence="1" id="KW-0678">Repressor</keyword>
<protein>
    <submittedName>
        <fullName evidence="7">TetR/AcrR family transcriptional regulator</fullName>
    </submittedName>
</protein>
<keyword evidence="3 5" id="KW-0238">DNA-binding</keyword>
<keyword evidence="4" id="KW-0804">Transcription</keyword>
<evidence type="ECO:0000256" key="4">
    <source>
        <dbReference type="ARBA" id="ARBA00023163"/>
    </source>
</evidence>
<evidence type="ECO:0000313" key="8">
    <source>
        <dbReference type="Proteomes" id="UP001500879"/>
    </source>
</evidence>
<evidence type="ECO:0000313" key="7">
    <source>
        <dbReference type="EMBL" id="GAA0418695.1"/>
    </source>
</evidence>
<proteinExistence type="predicted"/>
<dbReference type="RefSeq" id="WP_344027190.1">
    <property type="nucleotide sequence ID" value="NZ_BAAABX010000048.1"/>
</dbReference>
<evidence type="ECO:0000256" key="2">
    <source>
        <dbReference type="ARBA" id="ARBA00023015"/>
    </source>
</evidence>
<evidence type="ECO:0000256" key="3">
    <source>
        <dbReference type="ARBA" id="ARBA00023125"/>
    </source>
</evidence>
<keyword evidence="2" id="KW-0805">Transcription regulation</keyword>
<feature type="domain" description="HTH tetR-type" evidence="6">
    <location>
        <begin position="8"/>
        <end position="68"/>
    </location>
</feature>
<dbReference type="SUPFAM" id="SSF48498">
    <property type="entry name" value="Tetracyclin repressor-like, C-terminal domain"/>
    <property type="match status" value="1"/>
</dbReference>
<evidence type="ECO:0000256" key="1">
    <source>
        <dbReference type="ARBA" id="ARBA00022491"/>
    </source>
</evidence>
<accession>A0ABP3IR19</accession>
<reference evidence="8" key="1">
    <citation type="journal article" date="2019" name="Int. J. Syst. Evol. Microbiol.">
        <title>The Global Catalogue of Microorganisms (GCM) 10K type strain sequencing project: providing services to taxonomists for standard genome sequencing and annotation.</title>
        <authorList>
            <consortium name="The Broad Institute Genomics Platform"/>
            <consortium name="The Broad Institute Genome Sequencing Center for Infectious Disease"/>
            <person name="Wu L."/>
            <person name="Ma J."/>
        </authorList>
    </citation>
    <scope>NUCLEOTIDE SEQUENCE [LARGE SCALE GENOMIC DNA]</scope>
    <source>
        <strain evidence="8">JCM 4788</strain>
    </source>
</reference>
<dbReference type="InterPro" id="IPR050109">
    <property type="entry name" value="HTH-type_TetR-like_transc_reg"/>
</dbReference>
<sequence length="197" mass="21188">MPKIVDHEERRHRLAEAVWTLTLHDGLECVTLRKVAAQAGVSMGQVQHYYATREDMVRDAIHRAVQALNARIESSIKASGSTSAETTLRECLRATLGRDPESLRLLQLSVAVVGKAISEPALAGVLGPGDDELKDFTAGLITAARQERGTPSRGDGRIDADICWTLATGLGVDVALGQRSPDEALGVLDYHLDNLLG</sequence>
<evidence type="ECO:0000259" key="6">
    <source>
        <dbReference type="PROSITE" id="PS50977"/>
    </source>
</evidence>
<comment type="caution">
    <text evidence="7">The sequence shown here is derived from an EMBL/GenBank/DDBJ whole genome shotgun (WGS) entry which is preliminary data.</text>
</comment>
<gene>
    <name evidence="7" type="ORF">GCM10010357_45050</name>
</gene>
<feature type="DNA-binding region" description="H-T-H motif" evidence="5">
    <location>
        <begin position="31"/>
        <end position="50"/>
    </location>
</feature>
<dbReference type="EMBL" id="BAAABX010000048">
    <property type="protein sequence ID" value="GAA0418695.1"/>
    <property type="molecule type" value="Genomic_DNA"/>
</dbReference>
<dbReference type="InterPro" id="IPR009057">
    <property type="entry name" value="Homeodomain-like_sf"/>
</dbReference>
<dbReference type="PANTHER" id="PTHR30055">
    <property type="entry name" value="HTH-TYPE TRANSCRIPTIONAL REGULATOR RUTR"/>
    <property type="match status" value="1"/>
</dbReference>
<dbReference type="InterPro" id="IPR039538">
    <property type="entry name" value="BetI_C"/>
</dbReference>